<dbReference type="GO" id="GO:0003677">
    <property type="term" value="F:DNA binding"/>
    <property type="evidence" value="ECO:0007669"/>
    <property type="project" value="UniProtKB-UniRule"/>
</dbReference>
<protein>
    <submittedName>
        <fullName evidence="4">TetR family transcriptional regulator</fullName>
    </submittedName>
</protein>
<dbReference type="PANTHER" id="PTHR43479">
    <property type="entry name" value="ACREF/ENVCD OPERON REPRESSOR-RELATED"/>
    <property type="match status" value="1"/>
</dbReference>
<evidence type="ECO:0000313" key="5">
    <source>
        <dbReference type="Proteomes" id="UP000247612"/>
    </source>
</evidence>
<gene>
    <name evidence="4" type="ORF">DES51_1012</name>
</gene>
<organism evidence="4 5">
    <name type="scientific">Dielma fastidiosa</name>
    <dbReference type="NCBI Taxonomy" id="1034346"/>
    <lineage>
        <taxon>Bacteria</taxon>
        <taxon>Bacillati</taxon>
        <taxon>Bacillota</taxon>
        <taxon>Erysipelotrichia</taxon>
        <taxon>Erysipelotrichales</taxon>
        <taxon>Erysipelotrichaceae</taxon>
        <taxon>Dielma</taxon>
    </lineage>
</organism>
<dbReference type="InterPro" id="IPR050624">
    <property type="entry name" value="HTH-type_Tx_Regulator"/>
</dbReference>
<dbReference type="InterPro" id="IPR039532">
    <property type="entry name" value="TetR_C_Firmicutes"/>
</dbReference>
<evidence type="ECO:0000259" key="3">
    <source>
        <dbReference type="PROSITE" id="PS50977"/>
    </source>
</evidence>
<evidence type="ECO:0000256" key="1">
    <source>
        <dbReference type="ARBA" id="ARBA00023125"/>
    </source>
</evidence>
<feature type="domain" description="HTH tetR-type" evidence="3">
    <location>
        <begin position="9"/>
        <end position="69"/>
    </location>
</feature>
<dbReference type="Pfam" id="PF14278">
    <property type="entry name" value="TetR_C_8"/>
    <property type="match status" value="1"/>
</dbReference>
<evidence type="ECO:0000256" key="2">
    <source>
        <dbReference type="PROSITE-ProRule" id="PRU00335"/>
    </source>
</evidence>
<dbReference type="RefSeq" id="WP_022936316.1">
    <property type="nucleotide sequence ID" value="NZ_CABKRQ010000001.1"/>
</dbReference>
<feature type="DNA-binding region" description="H-T-H motif" evidence="2">
    <location>
        <begin position="32"/>
        <end position="51"/>
    </location>
</feature>
<dbReference type="STRING" id="1034346.GCA_000313565_00002"/>
<proteinExistence type="predicted"/>
<dbReference type="InterPro" id="IPR001647">
    <property type="entry name" value="HTH_TetR"/>
</dbReference>
<dbReference type="Pfam" id="PF00440">
    <property type="entry name" value="TetR_N"/>
    <property type="match status" value="1"/>
</dbReference>
<accession>A0A318KWZ8</accession>
<dbReference type="EMBL" id="QJKH01000001">
    <property type="protein sequence ID" value="PXX81398.1"/>
    <property type="molecule type" value="Genomic_DNA"/>
</dbReference>
<dbReference type="PROSITE" id="PS50977">
    <property type="entry name" value="HTH_TETR_2"/>
    <property type="match status" value="1"/>
</dbReference>
<dbReference type="Gene3D" id="1.10.357.10">
    <property type="entry name" value="Tetracycline Repressor, domain 2"/>
    <property type="match status" value="1"/>
</dbReference>
<sequence>MNKPDRRSIKSEKAIQKAFIEMLMSEGFDAITIKALTEQADISRKTFYLHYLDKFDLLNKMVDERMVELAELCERKKDKGFVEGTVLWFCYFEEHKAFFKALFATESTIAFRYRLQAFIMVQLNDKLSDAADHNEVLCKFMATAVLGVLESYVLDEFKADIKEIAEQVGVLLEQMIMQAKAADSKQLDFDGQYL</sequence>
<keyword evidence="5" id="KW-1185">Reference proteome</keyword>
<evidence type="ECO:0000313" key="4">
    <source>
        <dbReference type="EMBL" id="PXX81398.1"/>
    </source>
</evidence>
<dbReference type="SUPFAM" id="SSF46689">
    <property type="entry name" value="Homeodomain-like"/>
    <property type="match status" value="1"/>
</dbReference>
<comment type="caution">
    <text evidence="4">The sequence shown here is derived from an EMBL/GenBank/DDBJ whole genome shotgun (WGS) entry which is preliminary data.</text>
</comment>
<reference evidence="4 5" key="1">
    <citation type="submission" date="2018-05" db="EMBL/GenBank/DDBJ databases">
        <title>Genomic Encyclopedia of Type Strains, Phase IV (KMG-IV): sequencing the most valuable type-strain genomes for metagenomic binning, comparative biology and taxonomic classification.</title>
        <authorList>
            <person name="Goeker M."/>
        </authorList>
    </citation>
    <scope>NUCLEOTIDE SEQUENCE [LARGE SCALE GENOMIC DNA]</scope>
    <source>
        <strain evidence="4 5">JC118</strain>
    </source>
</reference>
<dbReference type="InterPro" id="IPR009057">
    <property type="entry name" value="Homeodomain-like_sf"/>
</dbReference>
<keyword evidence="1 2" id="KW-0238">DNA-binding</keyword>
<dbReference type="Proteomes" id="UP000247612">
    <property type="component" value="Unassembled WGS sequence"/>
</dbReference>
<dbReference type="OrthoDB" id="9810250at2"/>
<name>A0A318KWZ8_9FIRM</name>
<dbReference type="PANTHER" id="PTHR43479:SF7">
    <property type="entry name" value="TETR-FAMILY TRANSCRIPTIONAL REGULATOR"/>
    <property type="match status" value="1"/>
</dbReference>
<dbReference type="AlphaFoldDB" id="A0A318KWZ8"/>